<protein>
    <submittedName>
        <fullName evidence="2">Uncharacterized protein</fullName>
    </submittedName>
</protein>
<feature type="region of interest" description="Disordered" evidence="1">
    <location>
        <begin position="40"/>
        <end position="72"/>
    </location>
</feature>
<dbReference type="Gene3D" id="1.25.40.10">
    <property type="entry name" value="Tetratricopeptide repeat domain"/>
    <property type="match status" value="1"/>
</dbReference>
<feature type="compositionally biased region" description="Pro residues" evidence="1">
    <location>
        <begin position="52"/>
        <end position="72"/>
    </location>
</feature>
<organism evidence="2 3">
    <name type="scientific">Triparma strigata</name>
    <dbReference type="NCBI Taxonomy" id="1606541"/>
    <lineage>
        <taxon>Eukaryota</taxon>
        <taxon>Sar</taxon>
        <taxon>Stramenopiles</taxon>
        <taxon>Ochrophyta</taxon>
        <taxon>Bolidophyceae</taxon>
        <taxon>Parmales</taxon>
        <taxon>Triparmaceae</taxon>
        <taxon>Triparma</taxon>
    </lineage>
</organism>
<evidence type="ECO:0000256" key="1">
    <source>
        <dbReference type="SAM" id="MobiDB-lite"/>
    </source>
</evidence>
<comment type="caution">
    <text evidence="2">The sequence shown here is derived from an EMBL/GenBank/DDBJ whole genome shotgun (WGS) entry which is preliminary data.</text>
</comment>
<sequence length="1266" mass="139805">MIELSRRSIEDVVSLSFSHALYSSEDPNEAVSRATGIVWSQTPPVSSHSSPPLLPLSPPSPPSSPSSPNPPSSYLPYKLSSPWVVNSNLLEDPSGEWRVIYLHFLTGVRRSVQIGWGGNRGTDEWEAHFKDQERTLKLSSQKLESRNAKIRKDPSLASLLPPVPLPPLTPPPSKSVQSLPYINWFKSSPSHPDLFDPNFLPSQYAMEYFRLTLDETTRYNPKFRSNIDKHSQTRYDFTHSSLRASLGIGSDILTYYYNISLSDLCVPPIGPVFATAMSSGGVDDEYFNGPRMKGDSVTMGEASGGGWEGSGAGELLGVWNGEGRGGGGWQGPSRWDGWDDGGKVVQNSKPIERDLYDVDIKPLKTAYDTAIRCICLQILLHGEVSVRKSSLDLGPGLKNPSSDEVPPPPNLIPTLNIVRYVGEADVVESSNVLTTYGELLGEMLRAIGEATAAGWGGGGTKNMQKVYGEEWPGGVCGRILDILEGRRDLTTPTELDKIVNMILRYTPIEGRLFSGNPKWELYYSVVMESLIDQKRPAKAVEYFETKFGADPVNAPKQALEAFFAACAAQAYLERKHGTGEEGRWAERAFTLFDKAKVGVSVWEKDLLTDRMTTSLLKCAEFSADYLRSIELITSSRFASTDGKFLNDADFIIKKGEAMGSVLSSCAEAGQYGAGASIATQLCQGPEKEILFSSDYALAKYMRTLIAQEKYEEAVECFTGAVELFDNVEPTSDSNNISLWKDSVEQTVTALGFLGEITTAFSLVKGLQKHVLTNETFHCLMLACIRGGKPRDVYGVFHYAERTGCVDDILCSNAIIAFSQVDSPKRWEKVEEYMKKMEVVRMAKVREFDGILGDPDRSLTAPARRNQNSNSSGPGRAKVFWWVDALVKGGMSDELKLVFCKMCRGLRDQALAEKFLQCLVANDETLDGNAFKILVQMCGQGVRRKSCRGEPLFELGKDVSPEERKARVKFMMLGCKMADRFLVHAEEMGLGTDKAVMVAFSQCFRALRKPENGADLIKAVMKKQVIPPPSVFASVAAGAKENGMVELEEEVKGLMSKVGYKWDDDKFQEILEKQNSKLAAAAAEKSDVPTEGILGEAMRKEWSELSDADEALLKVWDDPQRKVQGVAKGRLVNFFGMSNKQANPTQSARSDVRAKGEKKIKMLFKGKKDEPTKKNPNPKVRALELDEFLKTCNTTAEEVSTRLHVAFTAKGTNSMPLDVLCKLAMVPTKRRFGIKARDVVGHVLPDAEISVIEEQSTEKCVVYRVVI</sequence>
<dbReference type="Proteomes" id="UP001165085">
    <property type="component" value="Unassembled WGS sequence"/>
</dbReference>
<dbReference type="InterPro" id="IPR011990">
    <property type="entry name" value="TPR-like_helical_dom_sf"/>
</dbReference>
<reference evidence="3" key="1">
    <citation type="journal article" date="2023" name="Commun. Biol.">
        <title>Genome analysis of Parmales, the sister group of diatoms, reveals the evolutionary specialization of diatoms from phago-mixotrophs to photoautotrophs.</title>
        <authorList>
            <person name="Ban H."/>
            <person name="Sato S."/>
            <person name="Yoshikawa S."/>
            <person name="Yamada K."/>
            <person name="Nakamura Y."/>
            <person name="Ichinomiya M."/>
            <person name="Sato N."/>
            <person name="Blanc-Mathieu R."/>
            <person name="Endo H."/>
            <person name="Kuwata A."/>
            <person name="Ogata H."/>
        </authorList>
    </citation>
    <scope>NUCLEOTIDE SEQUENCE [LARGE SCALE GENOMIC DNA]</scope>
    <source>
        <strain evidence="3">NIES 3701</strain>
    </source>
</reference>
<name>A0A9W7A0N5_9STRA</name>
<proteinExistence type="predicted"/>
<dbReference type="OrthoDB" id="10356941at2759"/>
<accession>A0A9W7A0N5</accession>
<keyword evidence="3" id="KW-1185">Reference proteome</keyword>
<gene>
    <name evidence="2" type="ORF">TrST_g12043</name>
</gene>
<dbReference type="EMBL" id="BRXY01000087">
    <property type="protein sequence ID" value="GMH63762.1"/>
    <property type="molecule type" value="Genomic_DNA"/>
</dbReference>
<evidence type="ECO:0000313" key="3">
    <source>
        <dbReference type="Proteomes" id="UP001165085"/>
    </source>
</evidence>
<dbReference type="AlphaFoldDB" id="A0A9W7A0N5"/>
<evidence type="ECO:0000313" key="2">
    <source>
        <dbReference type="EMBL" id="GMH63762.1"/>
    </source>
</evidence>